<dbReference type="Proteomes" id="UP000558488">
    <property type="component" value="Unassembled WGS sequence"/>
</dbReference>
<dbReference type="EMBL" id="JACAGB010000040">
    <property type="protein sequence ID" value="KAF6287351.1"/>
    <property type="molecule type" value="Genomic_DNA"/>
</dbReference>
<accession>A0A7J7SG37</accession>
<evidence type="ECO:0000313" key="2">
    <source>
        <dbReference type="Proteomes" id="UP000558488"/>
    </source>
</evidence>
<sequence>MLERLPDLGQLRPVKEGKQELGNSKEHQLLNGHSGVAWGLQNHHLLLFLVHKSACIPFTDEEAGSEKGKQGPSIQKWPNCEWKASLSHSNAFILSSPPFYHSLVLLVGMCEQEDPDPDLSSHLLPHSGLRQAALRAAATHPEGAVKPQLSLLRAKDDSSCTGNSVTLIMCLFFPFPASCSHPPASFSSFFRPPLCLPSHLSSVRSAY</sequence>
<reference evidence="1 2" key="1">
    <citation type="journal article" date="2020" name="Nature">
        <title>Six reference-quality genomes reveal evolution of bat adaptations.</title>
        <authorList>
            <person name="Jebb D."/>
            <person name="Huang Z."/>
            <person name="Pippel M."/>
            <person name="Hughes G.M."/>
            <person name="Lavrichenko K."/>
            <person name="Devanna P."/>
            <person name="Winkler S."/>
            <person name="Jermiin L.S."/>
            <person name="Skirmuntt E.C."/>
            <person name="Katzourakis A."/>
            <person name="Burkitt-Gray L."/>
            <person name="Ray D.A."/>
            <person name="Sullivan K.A.M."/>
            <person name="Roscito J.G."/>
            <person name="Kirilenko B.M."/>
            <person name="Davalos L.M."/>
            <person name="Corthals A.P."/>
            <person name="Power M.L."/>
            <person name="Jones G."/>
            <person name="Ransome R.D."/>
            <person name="Dechmann D.K.N."/>
            <person name="Locatelli A.G."/>
            <person name="Puechmaille S.J."/>
            <person name="Fedrigo O."/>
            <person name="Jarvis E.D."/>
            <person name="Hiller M."/>
            <person name="Vernes S.C."/>
            <person name="Myers E.W."/>
            <person name="Teeling E.C."/>
        </authorList>
    </citation>
    <scope>NUCLEOTIDE SEQUENCE [LARGE SCALE GENOMIC DNA]</scope>
    <source>
        <strain evidence="1">MPipKuh1</strain>
        <tissue evidence="1">Flight muscle</tissue>
    </source>
</reference>
<evidence type="ECO:0000313" key="1">
    <source>
        <dbReference type="EMBL" id="KAF6287351.1"/>
    </source>
</evidence>
<dbReference type="AlphaFoldDB" id="A0A7J7SG37"/>
<gene>
    <name evidence="1" type="ORF">mPipKuh1_009951</name>
</gene>
<comment type="caution">
    <text evidence="1">The sequence shown here is derived from an EMBL/GenBank/DDBJ whole genome shotgun (WGS) entry which is preliminary data.</text>
</comment>
<keyword evidence="2" id="KW-1185">Reference proteome</keyword>
<protein>
    <submittedName>
        <fullName evidence="1">Uncharacterized protein</fullName>
    </submittedName>
</protein>
<name>A0A7J7SG37_PIPKU</name>
<proteinExistence type="predicted"/>
<organism evidence="1 2">
    <name type="scientific">Pipistrellus kuhlii</name>
    <name type="common">Kuhl's pipistrelle</name>
    <dbReference type="NCBI Taxonomy" id="59472"/>
    <lineage>
        <taxon>Eukaryota</taxon>
        <taxon>Metazoa</taxon>
        <taxon>Chordata</taxon>
        <taxon>Craniata</taxon>
        <taxon>Vertebrata</taxon>
        <taxon>Euteleostomi</taxon>
        <taxon>Mammalia</taxon>
        <taxon>Eutheria</taxon>
        <taxon>Laurasiatheria</taxon>
        <taxon>Chiroptera</taxon>
        <taxon>Yangochiroptera</taxon>
        <taxon>Vespertilionidae</taxon>
        <taxon>Pipistrellus</taxon>
    </lineage>
</organism>